<reference evidence="7" key="1">
    <citation type="submission" date="2020-11" db="EMBL/GenBank/DDBJ databases">
        <authorList>
            <consortium name="DOE Joint Genome Institute"/>
            <person name="Ahrendt S."/>
            <person name="Riley R."/>
            <person name="Andreopoulos W."/>
            <person name="Labutti K."/>
            <person name="Pangilinan J."/>
            <person name="Ruiz-Duenas F.J."/>
            <person name="Barrasa J.M."/>
            <person name="Sanchez-Garcia M."/>
            <person name="Camarero S."/>
            <person name="Miyauchi S."/>
            <person name="Serrano A."/>
            <person name="Linde D."/>
            <person name="Babiker R."/>
            <person name="Drula E."/>
            <person name="Ayuso-Fernandez I."/>
            <person name="Pacheco R."/>
            <person name="Padilla G."/>
            <person name="Ferreira P."/>
            <person name="Barriuso J."/>
            <person name="Kellner H."/>
            <person name="Castanera R."/>
            <person name="Alfaro M."/>
            <person name="Ramirez L."/>
            <person name="Pisabarro A.G."/>
            <person name="Kuo A."/>
            <person name="Tritt A."/>
            <person name="Lipzen A."/>
            <person name="He G."/>
            <person name="Yan M."/>
            <person name="Ng V."/>
            <person name="Cullen D."/>
            <person name="Martin F."/>
            <person name="Rosso M.-N."/>
            <person name="Henrissat B."/>
            <person name="Hibbett D."/>
            <person name="Martinez A.T."/>
            <person name="Grigoriev I.V."/>
        </authorList>
    </citation>
    <scope>NUCLEOTIDE SEQUENCE</scope>
    <source>
        <strain evidence="7">MF-IS2</strain>
    </source>
</reference>
<dbReference type="InterPro" id="IPR011701">
    <property type="entry name" value="MFS"/>
</dbReference>
<evidence type="ECO:0000313" key="7">
    <source>
        <dbReference type="EMBL" id="KAF9446367.1"/>
    </source>
</evidence>
<comment type="caution">
    <text evidence="7">The sequence shown here is derived from an EMBL/GenBank/DDBJ whole genome shotgun (WGS) entry which is preliminary data.</text>
</comment>
<dbReference type="OrthoDB" id="2585655at2759"/>
<feature type="domain" description="Major facilitator superfamily (MFS) profile" evidence="6">
    <location>
        <begin position="1"/>
        <end position="453"/>
    </location>
</feature>
<keyword evidence="4 5" id="KW-0472">Membrane</keyword>
<dbReference type="Gene3D" id="1.20.1250.20">
    <property type="entry name" value="MFS general substrate transporter like domains"/>
    <property type="match status" value="1"/>
</dbReference>
<evidence type="ECO:0000259" key="6">
    <source>
        <dbReference type="PROSITE" id="PS50850"/>
    </source>
</evidence>
<dbReference type="PROSITE" id="PS50850">
    <property type="entry name" value="MFS"/>
    <property type="match status" value="1"/>
</dbReference>
<dbReference type="InterPro" id="IPR020846">
    <property type="entry name" value="MFS_dom"/>
</dbReference>
<keyword evidence="3 5" id="KW-1133">Transmembrane helix</keyword>
<evidence type="ECO:0000256" key="1">
    <source>
        <dbReference type="ARBA" id="ARBA00004141"/>
    </source>
</evidence>
<dbReference type="PANTHER" id="PTHR23502:SF5">
    <property type="entry name" value="QUINIDINE RESISTANCE PROTEIN 3"/>
    <property type="match status" value="1"/>
</dbReference>
<dbReference type="EMBL" id="MU151249">
    <property type="protein sequence ID" value="KAF9446367.1"/>
    <property type="molecule type" value="Genomic_DNA"/>
</dbReference>
<feature type="transmembrane region" description="Helical" evidence="5">
    <location>
        <begin position="336"/>
        <end position="353"/>
    </location>
</feature>
<feature type="transmembrane region" description="Helical" evidence="5">
    <location>
        <begin position="359"/>
        <end position="388"/>
    </location>
</feature>
<evidence type="ECO:0000256" key="2">
    <source>
        <dbReference type="ARBA" id="ARBA00022692"/>
    </source>
</evidence>
<accession>A0A9P5XAF6</accession>
<dbReference type="Proteomes" id="UP000807342">
    <property type="component" value="Unassembled WGS sequence"/>
</dbReference>
<evidence type="ECO:0000256" key="4">
    <source>
        <dbReference type="ARBA" id="ARBA00023136"/>
    </source>
</evidence>
<feature type="transmembrane region" description="Helical" evidence="5">
    <location>
        <begin position="28"/>
        <end position="46"/>
    </location>
</feature>
<feature type="transmembrane region" description="Helical" evidence="5">
    <location>
        <begin position="58"/>
        <end position="77"/>
    </location>
</feature>
<feature type="transmembrane region" description="Helical" evidence="5">
    <location>
        <begin position="119"/>
        <end position="141"/>
    </location>
</feature>
<protein>
    <submittedName>
        <fullName evidence="7">MFS general substrate transporter</fullName>
    </submittedName>
</protein>
<comment type="subcellular location">
    <subcellularLocation>
        <location evidence="1">Membrane</location>
        <topology evidence="1">Multi-pass membrane protein</topology>
    </subcellularLocation>
</comment>
<sequence length="467" mass="51226">MIVGITSAIQNPAVAEMERDLPATSSQFSLSIALFVLVQGLFPIVWSAISEVKGRKLVYLLSLFLATAGSIVIAVSQDIGLVIGFRCMQAAGSSAFLAIGAATLADIYEPHERGTKMGIYYTAPLLGPSLGPILGGGLTSWLGWRSIFWFCAILCGIPLLAFLVFFKDTFRKERSLTYQDIVRKRLKERAKNAELASRQKSVSTRAIVTAQGETNLEEASSRVSGNESGEIKIMLRDVSPFRPIYLVLRRWNNVTMLFVTSVMMAWQFMITYTIARTLSSKYHYEPWKIGLTSLSYGMGCLFGSVIGGRWSDFVLRRTKAKNGGVSQPEMRLKSTMLGVFVFPAFVAAGGWATQEHAHIAVVVVMLFGGGFFSVYVPAMMYSSILAYIVDANAGRSSSAVATNSVFRGIFAFISTELAVPMQDGLGDGWTYTIWAVIALLSGFLSIWTSIKGAEWRRNAEEREVKEG</sequence>
<evidence type="ECO:0000256" key="3">
    <source>
        <dbReference type="ARBA" id="ARBA00022989"/>
    </source>
</evidence>
<dbReference type="GO" id="GO:0022857">
    <property type="term" value="F:transmembrane transporter activity"/>
    <property type="evidence" value="ECO:0007669"/>
    <property type="project" value="InterPro"/>
</dbReference>
<feature type="transmembrane region" description="Helical" evidence="5">
    <location>
        <begin position="147"/>
        <end position="166"/>
    </location>
</feature>
<dbReference type="Pfam" id="PF07690">
    <property type="entry name" value="MFS_1"/>
    <property type="match status" value="1"/>
</dbReference>
<dbReference type="Gene3D" id="1.20.1720.10">
    <property type="entry name" value="Multidrug resistance protein D"/>
    <property type="match status" value="1"/>
</dbReference>
<evidence type="ECO:0000256" key="5">
    <source>
        <dbReference type="SAM" id="Phobius"/>
    </source>
</evidence>
<dbReference type="AlphaFoldDB" id="A0A9P5XAF6"/>
<name>A0A9P5XAF6_9AGAR</name>
<feature type="transmembrane region" description="Helical" evidence="5">
    <location>
        <begin position="400"/>
        <end position="419"/>
    </location>
</feature>
<proteinExistence type="predicted"/>
<keyword evidence="2 5" id="KW-0812">Transmembrane</keyword>
<feature type="transmembrane region" description="Helical" evidence="5">
    <location>
        <begin position="83"/>
        <end position="107"/>
    </location>
</feature>
<dbReference type="InterPro" id="IPR036259">
    <property type="entry name" value="MFS_trans_sf"/>
</dbReference>
<feature type="transmembrane region" description="Helical" evidence="5">
    <location>
        <begin position="294"/>
        <end position="315"/>
    </location>
</feature>
<dbReference type="SUPFAM" id="SSF103473">
    <property type="entry name" value="MFS general substrate transporter"/>
    <property type="match status" value="1"/>
</dbReference>
<evidence type="ECO:0000313" key="8">
    <source>
        <dbReference type="Proteomes" id="UP000807342"/>
    </source>
</evidence>
<keyword evidence="8" id="KW-1185">Reference proteome</keyword>
<dbReference type="PANTHER" id="PTHR23502">
    <property type="entry name" value="MAJOR FACILITATOR SUPERFAMILY"/>
    <property type="match status" value="1"/>
</dbReference>
<dbReference type="GO" id="GO:0005886">
    <property type="term" value="C:plasma membrane"/>
    <property type="evidence" value="ECO:0007669"/>
    <property type="project" value="TreeGrafter"/>
</dbReference>
<organism evidence="7 8">
    <name type="scientific">Macrolepiota fuliginosa MF-IS2</name>
    <dbReference type="NCBI Taxonomy" id="1400762"/>
    <lineage>
        <taxon>Eukaryota</taxon>
        <taxon>Fungi</taxon>
        <taxon>Dikarya</taxon>
        <taxon>Basidiomycota</taxon>
        <taxon>Agaricomycotina</taxon>
        <taxon>Agaricomycetes</taxon>
        <taxon>Agaricomycetidae</taxon>
        <taxon>Agaricales</taxon>
        <taxon>Agaricineae</taxon>
        <taxon>Agaricaceae</taxon>
        <taxon>Macrolepiota</taxon>
    </lineage>
</organism>
<feature type="transmembrane region" description="Helical" evidence="5">
    <location>
        <begin position="254"/>
        <end position="274"/>
    </location>
</feature>
<gene>
    <name evidence="7" type="ORF">P691DRAFT_708737</name>
</gene>
<feature type="transmembrane region" description="Helical" evidence="5">
    <location>
        <begin position="431"/>
        <end position="450"/>
    </location>
</feature>